<sequence length="486" mass="53858">MSWDLLQRFFDSDVFNQNPFLSVSYLTRYADHVGIHYVLCNKLRQFPYEDVEFFLPELCHLIISVNNESMALEEFLLDLCEESVSGALLAFWLFQSYLTDLSSNPHSEAFRTCRRVYNKVQHIVFGLGDTARHEKIKENPLPVTVLASLILSSVAVPGLPHWAGPLAVAQAKKPQPIDDVALEPTQPKIARSQTVSAAQANRARRTTRDGGRVTSAPDPRGSPPRDSPGTPRKQNLPPSRPTSSSGSTVATPAQPSKRPTSHLDMKAIDARLSTASLPLPEVKSPLPPRPPTPVTAGLPPSENALLTRRHSERAKGMLNNSDMSTVQRARLLRQNYFRCQTQFLTALEDISNRLVVVPKAARLSALRAELALIAQDLPAEKVPYLLMIEILRDDFTFDPDSQDNQRLLATLVAEQGSRRRIFDLSERPKISTSSKIPEPSTESADSVFEPSSGDLAPAQSNANSVDEFRVGDPQEFSHVNESFQQP</sequence>
<dbReference type="InterPro" id="IPR001263">
    <property type="entry name" value="PI3K_accessory_dom"/>
</dbReference>
<feature type="region of interest" description="Disordered" evidence="1">
    <location>
        <begin position="184"/>
        <end position="262"/>
    </location>
</feature>
<evidence type="ECO:0000256" key="1">
    <source>
        <dbReference type="SAM" id="MobiDB-lite"/>
    </source>
</evidence>
<feature type="region of interest" description="Disordered" evidence="1">
    <location>
        <begin position="429"/>
        <end position="486"/>
    </location>
</feature>
<dbReference type="Proteomes" id="UP001430848">
    <property type="component" value="Unassembled WGS sequence"/>
</dbReference>
<accession>A0ABR1P7M5</accession>
<proteinExistence type="predicted"/>
<evidence type="ECO:0000259" key="2">
    <source>
        <dbReference type="PROSITE" id="PS51545"/>
    </source>
</evidence>
<name>A0ABR1P7M5_DIAER</name>
<keyword evidence="4" id="KW-1185">Reference proteome</keyword>
<feature type="region of interest" description="Disordered" evidence="1">
    <location>
        <begin position="277"/>
        <end position="301"/>
    </location>
</feature>
<reference evidence="3 4" key="1">
    <citation type="submission" date="2024-02" db="EMBL/GenBank/DDBJ databases">
        <title>De novo assembly and annotation of 12 fungi associated with fruit tree decline syndrome in Ontario, Canada.</title>
        <authorList>
            <person name="Sulman M."/>
            <person name="Ellouze W."/>
            <person name="Ilyukhin E."/>
        </authorList>
    </citation>
    <scope>NUCLEOTIDE SEQUENCE [LARGE SCALE GENOMIC DNA]</scope>
    <source>
        <strain evidence="3 4">M169</strain>
    </source>
</reference>
<dbReference type="EMBL" id="JAKNSF020000033">
    <property type="protein sequence ID" value="KAK7728397.1"/>
    <property type="molecule type" value="Genomic_DNA"/>
</dbReference>
<dbReference type="Gene3D" id="6.10.140.1260">
    <property type="match status" value="1"/>
</dbReference>
<feature type="compositionally biased region" description="Polar residues" evidence="1">
    <location>
        <begin position="430"/>
        <end position="444"/>
    </location>
</feature>
<evidence type="ECO:0000313" key="3">
    <source>
        <dbReference type="EMBL" id="KAK7728397.1"/>
    </source>
</evidence>
<protein>
    <submittedName>
        <fullName evidence="3">Phosphatidylinositol 4-kinase pik1alpha (PI4-kinase)(PtdIns-4-kinase)</fullName>
    </submittedName>
</protein>
<comment type="caution">
    <text evidence="3">The sequence shown here is derived from an EMBL/GenBank/DDBJ whole genome shotgun (WGS) entry which is preliminary data.</text>
</comment>
<dbReference type="Pfam" id="PF11522">
    <property type="entry name" value="Pik1"/>
    <property type="match status" value="1"/>
</dbReference>
<dbReference type="InterPro" id="IPR021601">
    <property type="entry name" value="Phosphatidylino_kinase_fungi"/>
</dbReference>
<evidence type="ECO:0000313" key="4">
    <source>
        <dbReference type="Proteomes" id="UP001430848"/>
    </source>
</evidence>
<dbReference type="InterPro" id="IPR016024">
    <property type="entry name" value="ARM-type_fold"/>
</dbReference>
<feature type="compositionally biased region" description="Polar residues" evidence="1">
    <location>
        <begin position="477"/>
        <end position="486"/>
    </location>
</feature>
<feature type="domain" description="PIK helical" evidence="2">
    <location>
        <begin position="1"/>
        <end position="120"/>
    </location>
</feature>
<dbReference type="InterPro" id="IPR049160">
    <property type="entry name" value="PI4KB-PIK1_PIK"/>
</dbReference>
<dbReference type="PROSITE" id="PS51545">
    <property type="entry name" value="PIK_HELICAL"/>
    <property type="match status" value="1"/>
</dbReference>
<gene>
    <name evidence="3" type="primary">PIK1_2</name>
    <name evidence="3" type="ORF">SLS63_006626</name>
</gene>
<feature type="compositionally biased region" description="Polar residues" evidence="1">
    <location>
        <begin position="249"/>
        <end position="258"/>
    </location>
</feature>
<organism evidence="3 4">
    <name type="scientific">Diaporthe eres</name>
    <name type="common">Phomopsis oblonga</name>
    <dbReference type="NCBI Taxonomy" id="83184"/>
    <lineage>
        <taxon>Eukaryota</taxon>
        <taxon>Fungi</taxon>
        <taxon>Dikarya</taxon>
        <taxon>Ascomycota</taxon>
        <taxon>Pezizomycotina</taxon>
        <taxon>Sordariomycetes</taxon>
        <taxon>Sordariomycetidae</taxon>
        <taxon>Diaporthales</taxon>
        <taxon>Diaporthaceae</taxon>
        <taxon>Diaporthe</taxon>
        <taxon>Diaporthe eres species complex</taxon>
    </lineage>
</organism>
<dbReference type="SUPFAM" id="SSF48371">
    <property type="entry name" value="ARM repeat"/>
    <property type="match status" value="1"/>
</dbReference>
<dbReference type="Pfam" id="PF21245">
    <property type="entry name" value="PI4KB-PIK1_PIK"/>
    <property type="match status" value="1"/>
</dbReference>